<evidence type="ECO:0000256" key="10">
    <source>
        <dbReference type="ARBA" id="ARBA00023242"/>
    </source>
</evidence>
<keyword evidence="6" id="KW-0227">DNA damage</keyword>
<evidence type="ECO:0000256" key="11">
    <source>
        <dbReference type="ARBA" id="ARBA00038112"/>
    </source>
</evidence>
<keyword evidence="9" id="KW-0234">DNA repair</keyword>
<keyword evidence="8" id="KW-0460">Magnesium</keyword>
<evidence type="ECO:0000256" key="3">
    <source>
        <dbReference type="ARBA" id="ARBA00022722"/>
    </source>
</evidence>
<feature type="non-terminal residue" evidence="12">
    <location>
        <position position="1"/>
    </location>
</feature>
<dbReference type="PANTHER" id="PTHR16171:SF7">
    <property type="entry name" value="DNA REPAIR PROTEIN RAD2"/>
    <property type="match status" value="1"/>
</dbReference>
<comment type="caution">
    <text evidence="12">The sequence shown here is derived from an EMBL/GenBank/DDBJ whole genome shotgun (WGS) entry which is preliminary data.</text>
</comment>
<evidence type="ECO:0000313" key="12">
    <source>
        <dbReference type="EMBL" id="KAF4698304.1"/>
    </source>
</evidence>
<organism evidence="12 13">
    <name type="scientific">Perkinsus olseni</name>
    <name type="common">Perkinsus atlanticus</name>
    <dbReference type="NCBI Taxonomy" id="32597"/>
    <lineage>
        <taxon>Eukaryota</taxon>
        <taxon>Sar</taxon>
        <taxon>Alveolata</taxon>
        <taxon>Perkinsozoa</taxon>
        <taxon>Perkinsea</taxon>
        <taxon>Perkinsida</taxon>
        <taxon>Perkinsidae</taxon>
        <taxon>Perkinsus</taxon>
    </lineage>
</organism>
<evidence type="ECO:0000256" key="7">
    <source>
        <dbReference type="ARBA" id="ARBA00022801"/>
    </source>
</evidence>
<dbReference type="GO" id="GO:0046872">
    <property type="term" value="F:metal ion binding"/>
    <property type="evidence" value="ECO:0007669"/>
    <property type="project" value="UniProtKB-KW"/>
</dbReference>
<proteinExistence type="inferred from homology"/>
<dbReference type="PANTHER" id="PTHR16171">
    <property type="entry name" value="DNA REPAIR PROTEIN COMPLEMENTING XP-G CELLS-RELATED"/>
    <property type="match status" value="1"/>
</dbReference>
<keyword evidence="5" id="KW-0255">Endonuclease</keyword>
<dbReference type="GO" id="GO:0005634">
    <property type="term" value="C:nucleus"/>
    <property type="evidence" value="ECO:0007669"/>
    <property type="project" value="UniProtKB-SubCell"/>
</dbReference>
<evidence type="ECO:0000256" key="4">
    <source>
        <dbReference type="ARBA" id="ARBA00022723"/>
    </source>
</evidence>
<protein>
    <submittedName>
        <fullName evidence="12">Excision repair cross-complementing rodent repair deficiency, complementation group 5</fullName>
    </submittedName>
</protein>
<dbReference type="GO" id="GO:0003697">
    <property type="term" value="F:single-stranded DNA binding"/>
    <property type="evidence" value="ECO:0007669"/>
    <property type="project" value="TreeGrafter"/>
</dbReference>
<comment type="subcellular location">
    <subcellularLocation>
        <location evidence="2">Nucleus</location>
    </subcellularLocation>
</comment>
<dbReference type="GO" id="GO:0006281">
    <property type="term" value="P:DNA repair"/>
    <property type="evidence" value="ECO:0007669"/>
    <property type="project" value="UniProtKB-KW"/>
</dbReference>
<dbReference type="EMBL" id="JABANM010035260">
    <property type="protein sequence ID" value="KAF4698304.1"/>
    <property type="molecule type" value="Genomic_DNA"/>
</dbReference>
<dbReference type="InterPro" id="IPR036279">
    <property type="entry name" value="5-3_exonuclease_C_sf"/>
</dbReference>
<gene>
    <name evidence="12" type="primary">ERCC5_4</name>
    <name evidence="12" type="ORF">FOZ62_022600</name>
</gene>
<evidence type="ECO:0000256" key="8">
    <source>
        <dbReference type="ARBA" id="ARBA00022842"/>
    </source>
</evidence>
<keyword evidence="4" id="KW-0479">Metal-binding</keyword>
<name>A0A7J6PQ87_PEROL</name>
<evidence type="ECO:0000313" key="13">
    <source>
        <dbReference type="Proteomes" id="UP000574390"/>
    </source>
</evidence>
<evidence type="ECO:0000256" key="5">
    <source>
        <dbReference type="ARBA" id="ARBA00022759"/>
    </source>
</evidence>
<comment type="cofactor">
    <cofactor evidence="1">
        <name>Mg(2+)</name>
        <dbReference type="ChEBI" id="CHEBI:18420"/>
    </cofactor>
</comment>
<dbReference type="FunFam" id="1.10.150.20:FF:000030">
    <property type="entry name" value="Flap endonuclease GEN-like 1"/>
    <property type="match status" value="1"/>
</dbReference>
<keyword evidence="3" id="KW-0540">Nuclease</keyword>
<dbReference type="SUPFAM" id="SSF47807">
    <property type="entry name" value="5' to 3' exonuclease, C-terminal subdomain"/>
    <property type="match status" value="1"/>
</dbReference>
<dbReference type="InterPro" id="IPR008918">
    <property type="entry name" value="HhH2"/>
</dbReference>
<keyword evidence="7" id="KW-0378">Hydrolase</keyword>
<keyword evidence="10" id="KW-0539">Nucleus</keyword>
<dbReference type="Proteomes" id="UP000574390">
    <property type="component" value="Unassembled WGS sequence"/>
</dbReference>
<dbReference type="GO" id="GO:0048256">
    <property type="term" value="F:flap endonuclease activity"/>
    <property type="evidence" value="ECO:0007669"/>
    <property type="project" value="UniProtKB-ARBA"/>
</dbReference>
<evidence type="ECO:0000256" key="9">
    <source>
        <dbReference type="ARBA" id="ARBA00023204"/>
    </source>
</evidence>
<accession>A0A7J6PQ87</accession>
<comment type="similarity">
    <text evidence="11">Belongs to the XPG/RAD2 endonuclease family. GEN subfamily.</text>
</comment>
<dbReference type="AlphaFoldDB" id="A0A7J6PQ87"/>
<evidence type="ECO:0000256" key="2">
    <source>
        <dbReference type="ARBA" id="ARBA00004123"/>
    </source>
</evidence>
<dbReference type="Gene3D" id="1.10.150.20">
    <property type="entry name" value="5' to 3' exonuclease, C-terminal subdomain"/>
    <property type="match status" value="1"/>
</dbReference>
<evidence type="ECO:0000256" key="6">
    <source>
        <dbReference type="ARBA" id="ARBA00022763"/>
    </source>
</evidence>
<reference evidence="12 13" key="1">
    <citation type="submission" date="2020-04" db="EMBL/GenBank/DDBJ databases">
        <title>Perkinsus olseni comparative genomics.</title>
        <authorList>
            <person name="Bogema D.R."/>
        </authorList>
    </citation>
    <scope>NUCLEOTIDE SEQUENCE [LARGE SCALE GENOMIC DNA]</scope>
    <source>
        <strain evidence="12">ATCC PRA-205</strain>
    </source>
</reference>
<evidence type="ECO:0000256" key="1">
    <source>
        <dbReference type="ARBA" id="ARBA00001946"/>
    </source>
</evidence>
<dbReference type="SMART" id="SM00279">
    <property type="entry name" value="HhH2"/>
    <property type="match status" value="1"/>
</dbReference>
<sequence>MYGADVVLRRLYFDAMYVEMYSSNRMPDRLREQDAMVSLAMLLGCDYTPGVLGIGAVNALEIIEAGYVGMERLLQLR</sequence>